<dbReference type="EMBL" id="PDWW01000003">
    <property type="protein sequence ID" value="KAF1726707.1"/>
    <property type="molecule type" value="Genomic_DNA"/>
</dbReference>
<evidence type="ECO:0000313" key="2">
    <source>
        <dbReference type="EMBL" id="KAF1726707.1"/>
    </source>
</evidence>
<feature type="transmembrane region" description="Helical" evidence="1">
    <location>
        <begin position="43"/>
        <end position="67"/>
    </location>
</feature>
<gene>
    <name evidence="2" type="ORF">CSC78_03905</name>
</gene>
<dbReference type="Proteomes" id="UP000781710">
    <property type="component" value="Unassembled WGS sequence"/>
</dbReference>
<evidence type="ECO:0000313" key="3">
    <source>
        <dbReference type="Proteomes" id="UP000781710"/>
    </source>
</evidence>
<protein>
    <recommendedName>
        <fullName evidence="4">Transmembrane protein</fullName>
    </recommendedName>
</protein>
<keyword evidence="1" id="KW-0472">Membrane</keyword>
<reference evidence="2 3" key="1">
    <citation type="submission" date="2017-10" db="EMBL/GenBank/DDBJ databases">
        <title>Whole genome sequencing of members of genus Pseudoxanthomonas.</title>
        <authorList>
            <person name="Kumar S."/>
            <person name="Bansal K."/>
            <person name="Kaur A."/>
            <person name="Patil P."/>
            <person name="Sharma S."/>
            <person name="Patil P.B."/>
        </authorList>
    </citation>
    <scope>NUCLEOTIDE SEQUENCE [LARGE SCALE GENOMIC DNA]</scope>
    <source>
        <strain evidence="2 3">DSM 17109</strain>
    </source>
</reference>
<evidence type="ECO:0000256" key="1">
    <source>
        <dbReference type="SAM" id="Phobius"/>
    </source>
</evidence>
<keyword evidence="3" id="KW-1185">Reference proteome</keyword>
<name>A0ABQ6ZKK2_9GAMM</name>
<keyword evidence="1" id="KW-1133">Transmembrane helix</keyword>
<feature type="transmembrane region" description="Helical" evidence="1">
    <location>
        <begin position="12"/>
        <end position="37"/>
    </location>
</feature>
<organism evidence="2 3">
    <name type="scientific">Pseudoxanthomonas japonensis</name>
    <dbReference type="NCBI Taxonomy" id="69284"/>
    <lineage>
        <taxon>Bacteria</taxon>
        <taxon>Pseudomonadati</taxon>
        <taxon>Pseudomonadota</taxon>
        <taxon>Gammaproteobacteria</taxon>
        <taxon>Lysobacterales</taxon>
        <taxon>Lysobacteraceae</taxon>
        <taxon>Pseudoxanthomonas</taxon>
    </lineage>
</organism>
<comment type="caution">
    <text evidence="2">The sequence shown here is derived from an EMBL/GenBank/DDBJ whole genome shotgun (WGS) entry which is preliminary data.</text>
</comment>
<keyword evidence="1" id="KW-0812">Transmembrane</keyword>
<accession>A0ABQ6ZKK2</accession>
<dbReference type="RefSeq" id="WP_162336602.1">
    <property type="nucleotide sequence ID" value="NZ_JBHSRQ010000016.1"/>
</dbReference>
<feature type="transmembrane region" description="Helical" evidence="1">
    <location>
        <begin position="111"/>
        <end position="133"/>
    </location>
</feature>
<proteinExistence type="predicted"/>
<sequence>MRIEPPPEPSPLIAFFSAPLITPVLAIPLAAFLPGMYASEIDILIALPFVVVASLIYGYIGMLVVCLPVMLILRALKRLNTLTLCLVTTLVGGILWAGLMHGGPGSVSVPLSFLVGAACSLGVTAFFCVLGGLGSVRRH</sequence>
<feature type="transmembrane region" description="Helical" evidence="1">
    <location>
        <begin position="79"/>
        <end position="99"/>
    </location>
</feature>
<evidence type="ECO:0008006" key="4">
    <source>
        <dbReference type="Google" id="ProtNLM"/>
    </source>
</evidence>